<organism evidence="3 4">
    <name type="scientific">Lasiosphaeris hirsuta</name>
    <dbReference type="NCBI Taxonomy" id="260670"/>
    <lineage>
        <taxon>Eukaryota</taxon>
        <taxon>Fungi</taxon>
        <taxon>Dikarya</taxon>
        <taxon>Ascomycota</taxon>
        <taxon>Pezizomycotina</taxon>
        <taxon>Sordariomycetes</taxon>
        <taxon>Sordariomycetidae</taxon>
        <taxon>Sordariales</taxon>
        <taxon>Lasiosphaeriaceae</taxon>
        <taxon>Lasiosphaeris</taxon>
    </lineage>
</organism>
<feature type="chain" id="PRO_5041389242" evidence="2">
    <location>
        <begin position="20"/>
        <end position="426"/>
    </location>
</feature>
<keyword evidence="2" id="KW-0732">Signal</keyword>
<feature type="compositionally biased region" description="Low complexity" evidence="1">
    <location>
        <begin position="36"/>
        <end position="54"/>
    </location>
</feature>
<feature type="region of interest" description="Disordered" evidence="1">
    <location>
        <begin position="19"/>
        <end position="346"/>
    </location>
</feature>
<feature type="compositionally biased region" description="Basic and acidic residues" evidence="1">
    <location>
        <begin position="415"/>
        <end position="426"/>
    </location>
</feature>
<evidence type="ECO:0000256" key="1">
    <source>
        <dbReference type="SAM" id="MobiDB-lite"/>
    </source>
</evidence>
<name>A0AA40DXF0_9PEZI</name>
<evidence type="ECO:0000313" key="4">
    <source>
        <dbReference type="Proteomes" id="UP001172102"/>
    </source>
</evidence>
<keyword evidence="4" id="KW-1185">Reference proteome</keyword>
<accession>A0AA40DXF0</accession>
<feature type="compositionally biased region" description="Low complexity" evidence="1">
    <location>
        <begin position="168"/>
        <end position="179"/>
    </location>
</feature>
<feature type="region of interest" description="Disordered" evidence="1">
    <location>
        <begin position="359"/>
        <end position="426"/>
    </location>
</feature>
<proteinExistence type="predicted"/>
<gene>
    <name evidence="3" type="ORF">B0H67DRAFT_148330</name>
</gene>
<protein>
    <submittedName>
        <fullName evidence="3">Uncharacterized protein</fullName>
    </submittedName>
</protein>
<reference evidence="3" key="1">
    <citation type="submission" date="2023-06" db="EMBL/GenBank/DDBJ databases">
        <title>Genome-scale phylogeny and comparative genomics of the fungal order Sordariales.</title>
        <authorList>
            <consortium name="Lawrence Berkeley National Laboratory"/>
            <person name="Hensen N."/>
            <person name="Bonometti L."/>
            <person name="Westerberg I."/>
            <person name="Brannstrom I.O."/>
            <person name="Guillou S."/>
            <person name="Cros-Aarteil S."/>
            <person name="Calhoun S."/>
            <person name="Haridas S."/>
            <person name="Kuo A."/>
            <person name="Mondo S."/>
            <person name="Pangilinan J."/>
            <person name="Riley R."/>
            <person name="Labutti K."/>
            <person name="Andreopoulos B."/>
            <person name="Lipzen A."/>
            <person name="Chen C."/>
            <person name="Yanf M."/>
            <person name="Daum C."/>
            <person name="Ng V."/>
            <person name="Clum A."/>
            <person name="Steindorff A."/>
            <person name="Ohm R."/>
            <person name="Martin F."/>
            <person name="Silar P."/>
            <person name="Natvig D."/>
            <person name="Lalanne C."/>
            <person name="Gautier V."/>
            <person name="Ament-Velasquez S.L."/>
            <person name="Kruys A."/>
            <person name="Hutchinson M.I."/>
            <person name="Powell A.J."/>
            <person name="Barry K."/>
            <person name="Miller A.N."/>
            <person name="Grigoriev I.V."/>
            <person name="Debuchy R."/>
            <person name="Gladieux P."/>
            <person name="Thoren M.H."/>
            <person name="Johannesson H."/>
        </authorList>
    </citation>
    <scope>NUCLEOTIDE SEQUENCE</scope>
    <source>
        <strain evidence="3">SMH4607-1</strain>
    </source>
</reference>
<dbReference type="Proteomes" id="UP001172102">
    <property type="component" value="Unassembled WGS sequence"/>
</dbReference>
<feature type="signal peptide" evidence="2">
    <location>
        <begin position="1"/>
        <end position="19"/>
    </location>
</feature>
<feature type="compositionally biased region" description="Basic and acidic residues" evidence="1">
    <location>
        <begin position="333"/>
        <end position="346"/>
    </location>
</feature>
<dbReference type="EMBL" id="JAUKUA010000003">
    <property type="protein sequence ID" value="KAK0719150.1"/>
    <property type="molecule type" value="Genomic_DNA"/>
</dbReference>
<feature type="compositionally biased region" description="Polar residues" evidence="1">
    <location>
        <begin position="204"/>
        <end position="216"/>
    </location>
</feature>
<evidence type="ECO:0000256" key="2">
    <source>
        <dbReference type="SAM" id="SignalP"/>
    </source>
</evidence>
<dbReference type="AlphaFoldDB" id="A0AA40DXF0"/>
<comment type="caution">
    <text evidence="3">The sequence shown here is derived from an EMBL/GenBank/DDBJ whole genome shotgun (WGS) entry which is preliminary data.</text>
</comment>
<sequence>MRLTRTVLTLALAATTTTALPVSGEPSDQKGGSLNQRQEGSSSGQSSHKQGFSGYDRSNGHESTFYDGRQSPSGPDSRADKPPTMGVGSNNIEGQGKQPGRTNGDDEITGNGRQNPNLPRDVNPNPQDTSQWSKTGSNGGSNMNNDKDPRSGLSSGLFSFLQPHSKGQDQGSGSGSQNQEIRGGGQGMLIEVPHAPHVDADNGNGRQPTRGQNQASGPHLGNPNRPIATRQHQVDDGNENSDDQVKGKGRGQGTQGDDQVKGNGRQGQGAQGDDQVMGKGRGPQGNDQTKGSGQDPRMGNAKNCMLNMPGCISTDDKLDSEPKPNPGSDSSIDEIHDETRGCRIGDDSERCIGGELADSGEVHHGLGPRSHHNLAAGHGDSGGHSHQNGGRQDRGYAGISKSGDGSMGHGGQLEQHPKGAQDESMM</sequence>
<evidence type="ECO:0000313" key="3">
    <source>
        <dbReference type="EMBL" id="KAK0719150.1"/>
    </source>
</evidence>
<feature type="compositionally biased region" description="Polar residues" evidence="1">
    <location>
        <begin position="124"/>
        <end position="144"/>
    </location>
</feature>
<feature type="compositionally biased region" description="Low complexity" evidence="1">
    <location>
        <begin position="151"/>
        <end position="161"/>
    </location>
</feature>